<keyword evidence="4" id="KW-1185">Reference proteome</keyword>
<feature type="region of interest" description="Disordered" evidence="1">
    <location>
        <begin position="33"/>
        <end position="86"/>
    </location>
</feature>
<evidence type="ECO:0000256" key="1">
    <source>
        <dbReference type="SAM" id="MobiDB-lite"/>
    </source>
</evidence>
<dbReference type="SMART" id="SM00757">
    <property type="entry name" value="CRA"/>
    <property type="match status" value="1"/>
</dbReference>
<evidence type="ECO:0000313" key="4">
    <source>
        <dbReference type="Proteomes" id="UP000193986"/>
    </source>
</evidence>
<dbReference type="Pfam" id="PF10607">
    <property type="entry name" value="CTLH"/>
    <property type="match status" value="1"/>
</dbReference>
<feature type="domain" description="CRA" evidence="2">
    <location>
        <begin position="244"/>
        <end position="344"/>
    </location>
</feature>
<feature type="region of interest" description="Disordered" evidence="1">
    <location>
        <begin position="208"/>
        <end position="242"/>
    </location>
</feature>
<dbReference type="OrthoDB" id="8048523at2759"/>
<feature type="compositionally biased region" description="Basic and acidic residues" evidence="1">
    <location>
        <begin position="67"/>
        <end position="80"/>
    </location>
</feature>
<protein>
    <submittedName>
        <fullName evidence="3">CTLH/CRA C-terminal to lish motif domain-domain-containing protein</fullName>
    </submittedName>
</protein>
<evidence type="ECO:0000313" key="3">
    <source>
        <dbReference type="EMBL" id="ORY33973.1"/>
    </source>
</evidence>
<dbReference type="InParanoid" id="A0A1Y2BGP5"/>
<dbReference type="InterPro" id="IPR013144">
    <property type="entry name" value="CRA_dom"/>
</dbReference>
<reference evidence="3 4" key="1">
    <citation type="submission" date="2016-07" db="EMBL/GenBank/DDBJ databases">
        <title>Pervasive Adenine N6-methylation of Active Genes in Fungi.</title>
        <authorList>
            <consortium name="DOE Joint Genome Institute"/>
            <person name="Mondo S.J."/>
            <person name="Dannebaum R.O."/>
            <person name="Kuo R.C."/>
            <person name="Labutti K."/>
            <person name="Haridas S."/>
            <person name="Kuo A."/>
            <person name="Salamov A."/>
            <person name="Ahrendt S.R."/>
            <person name="Lipzen A."/>
            <person name="Sullivan W."/>
            <person name="Andreopoulos W.B."/>
            <person name="Clum A."/>
            <person name="Lindquist E."/>
            <person name="Daum C."/>
            <person name="Ramamoorthy G.K."/>
            <person name="Gryganskyi A."/>
            <person name="Culley D."/>
            <person name="Magnuson J.K."/>
            <person name="James T.Y."/>
            <person name="O'Malley M.A."/>
            <person name="Stajich J.E."/>
            <person name="Spatafora J.W."/>
            <person name="Visel A."/>
            <person name="Grigoriev I.V."/>
        </authorList>
    </citation>
    <scope>NUCLEOTIDE SEQUENCE [LARGE SCALE GENOMIC DNA]</scope>
    <source>
        <strain evidence="3 4">68-887.2</strain>
    </source>
</reference>
<evidence type="ECO:0000259" key="2">
    <source>
        <dbReference type="SMART" id="SM00757"/>
    </source>
</evidence>
<feature type="compositionally biased region" description="Low complexity" evidence="1">
    <location>
        <begin position="212"/>
        <end position="235"/>
    </location>
</feature>
<gene>
    <name evidence="3" type="ORF">BCR39DRAFT_517993</name>
</gene>
<proteinExistence type="predicted"/>
<organism evidence="3 4">
    <name type="scientific">Naematelia encephala</name>
    <dbReference type="NCBI Taxonomy" id="71784"/>
    <lineage>
        <taxon>Eukaryota</taxon>
        <taxon>Fungi</taxon>
        <taxon>Dikarya</taxon>
        <taxon>Basidiomycota</taxon>
        <taxon>Agaricomycotina</taxon>
        <taxon>Tremellomycetes</taxon>
        <taxon>Tremellales</taxon>
        <taxon>Naemateliaceae</taxon>
        <taxon>Naematelia</taxon>
    </lineage>
</organism>
<sequence length="384" mass="41953">MDTASSSMSRDPESLDDIVLDYVTTHAFASTAKILSRPRRSAPRAAETTTHNGTEESVEDNGDGSMDVDHELGDSTESARKAAKRPMYGERLVDSVSLESVERRRNILNHILNGAIMRAVEALETHFPAVLAEPAEIATNGNSKLHLTSGTYSNGSDTPFHPPWSSYSLSAIPPPLPDHAMPVFPKSTHPSHVRLNLQIQQFIESFRQLGPSSPSSPSSSISSLTSSMHMSTSLHHNGTSSSGATLTNALTAAQGLHSEAKKLPAEARAVYLQEIKDVGALFAYTNPETSILKGFLEQGRRIALAEQVNRAVLRSEGRPVESLLETIARRTDAVYSLLLQHAIDPRPGPDEESSKEAEWISNYFRRRGPGITFRTRELVDRPLL</sequence>
<dbReference type="STRING" id="71784.A0A1Y2BGP5"/>
<comment type="caution">
    <text evidence="3">The sequence shown here is derived from an EMBL/GenBank/DDBJ whole genome shotgun (WGS) entry which is preliminary data.</text>
</comment>
<name>A0A1Y2BGP5_9TREE</name>
<dbReference type="Proteomes" id="UP000193986">
    <property type="component" value="Unassembled WGS sequence"/>
</dbReference>
<dbReference type="AlphaFoldDB" id="A0A1Y2BGP5"/>
<dbReference type="EMBL" id="MCFC01000004">
    <property type="protein sequence ID" value="ORY33973.1"/>
    <property type="molecule type" value="Genomic_DNA"/>
</dbReference>
<accession>A0A1Y2BGP5</accession>
<dbReference type="InterPro" id="IPR024964">
    <property type="entry name" value="CTLH/CRA"/>
</dbReference>